<sequence length="57" mass="6459">MLTDIERKKVIQHILNLAGIAETLSTQANLLTKQIDDLALALDIEREFVSFDEMNSE</sequence>
<proteinExistence type="predicted"/>
<name>A0A450UJY0_9GAMM</name>
<dbReference type="AlphaFoldDB" id="A0A450UJY0"/>
<protein>
    <submittedName>
        <fullName evidence="1">Uncharacterized protein</fullName>
    </submittedName>
</protein>
<accession>A0A450UJY0</accession>
<gene>
    <name evidence="1" type="ORF">BECKLFY1418A_GA0070994_102632</name>
</gene>
<organism evidence="1">
    <name type="scientific">Candidatus Kentrum sp. LFY</name>
    <dbReference type="NCBI Taxonomy" id="2126342"/>
    <lineage>
        <taxon>Bacteria</taxon>
        <taxon>Pseudomonadati</taxon>
        <taxon>Pseudomonadota</taxon>
        <taxon>Gammaproteobacteria</taxon>
        <taxon>Candidatus Kentrum</taxon>
    </lineage>
</organism>
<dbReference type="EMBL" id="CAADFH010000026">
    <property type="protein sequence ID" value="VFJ92804.1"/>
    <property type="molecule type" value="Genomic_DNA"/>
</dbReference>
<evidence type="ECO:0000313" key="1">
    <source>
        <dbReference type="EMBL" id="VFJ92804.1"/>
    </source>
</evidence>
<reference evidence="1" key="1">
    <citation type="submission" date="2019-02" db="EMBL/GenBank/DDBJ databases">
        <authorList>
            <person name="Gruber-Vodicka R. H."/>
            <person name="Seah K. B. B."/>
        </authorList>
    </citation>
    <scope>NUCLEOTIDE SEQUENCE</scope>
    <source>
        <strain evidence="1">BECK_M6</strain>
    </source>
</reference>